<dbReference type="InterPro" id="IPR003594">
    <property type="entry name" value="HATPase_dom"/>
</dbReference>
<accession>A0A2S1QTL2</accession>
<keyword evidence="10" id="KW-1185">Reference proteome</keyword>
<evidence type="ECO:0000313" key="9">
    <source>
        <dbReference type="EMBL" id="AWH83659.1"/>
    </source>
</evidence>
<dbReference type="InterPro" id="IPR013655">
    <property type="entry name" value="PAS_fold_3"/>
</dbReference>
<dbReference type="InterPro" id="IPR035965">
    <property type="entry name" value="PAS-like_dom_sf"/>
</dbReference>
<dbReference type="SMART" id="SM00091">
    <property type="entry name" value="PAS"/>
    <property type="match status" value="1"/>
</dbReference>
<evidence type="ECO:0000256" key="2">
    <source>
        <dbReference type="ARBA" id="ARBA00012438"/>
    </source>
</evidence>
<dbReference type="PRINTS" id="PR00344">
    <property type="entry name" value="BCTRLSENSOR"/>
</dbReference>
<dbReference type="InterPro" id="IPR036890">
    <property type="entry name" value="HATPase_C_sf"/>
</dbReference>
<dbReference type="CDD" id="cd00130">
    <property type="entry name" value="PAS"/>
    <property type="match status" value="1"/>
</dbReference>
<dbReference type="Proteomes" id="UP000244929">
    <property type="component" value="Chromosome"/>
</dbReference>
<evidence type="ECO:0000256" key="1">
    <source>
        <dbReference type="ARBA" id="ARBA00000085"/>
    </source>
</evidence>
<dbReference type="OrthoDB" id="5522855at2"/>
<evidence type="ECO:0000259" key="7">
    <source>
        <dbReference type="PROSITE" id="PS50112"/>
    </source>
</evidence>
<dbReference type="SMART" id="SM00086">
    <property type="entry name" value="PAC"/>
    <property type="match status" value="2"/>
</dbReference>
<evidence type="ECO:0000259" key="6">
    <source>
        <dbReference type="PROSITE" id="PS50109"/>
    </source>
</evidence>
<evidence type="ECO:0000313" key="10">
    <source>
        <dbReference type="Proteomes" id="UP000244929"/>
    </source>
</evidence>
<dbReference type="KEGG" id="falb:HYN59_00355"/>
<keyword evidence="3" id="KW-0597">Phosphoprotein</keyword>
<reference evidence="9 10" key="1">
    <citation type="submission" date="2018-04" db="EMBL/GenBank/DDBJ databases">
        <title>Genome sequencing of Flavobacterium sp. HYN0059.</title>
        <authorList>
            <person name="Yi H."/>
            <person name="Baek C."/>
        </authorList>
    </citation>
    <scope>NUCLEOTIDE SEQUENCE [LARGE SCALE GENOMIC DNA]</scope>
    <source>
        <strain evidence="9 10">HYN0059</strain>
    </source>
</reference>
<dbReference type="EMBL" id="CP029186">
    <property type="protein sequence ID" value="AWH83659.1"/>
    <property type="molecule type" value="Genomic_DNA"/>
</dbReference>
<dbReference type="GO" id="GO:0004673">
    <property type="term" value="F:protein histidine kinase activity"/>
    <property type="evidence" value="ECO:0007669"/>
    <property type="project" value="UniProtKB-EC"/>
</dbReference>
<proteinExistence type="predicted"/>
<dbReference type="RefSeq" id="WP_108776375.1">
    <property type="nucleotide sequence ID" value="NZ_CP029186.1"/>
</dbReference>
<dbReference type="SUPFAM" id="SSF55785">
    <property type="entry name" value="PYP-like sensor domain (PAS domain)"/>
    <property type="match status" value="2"/>
</dbReference>
<evidence type="ECO:0000256" key="3">
    <source>
        <dbReference type="ARBA" id="ARBA00022553"/>
    </source>
</evidence>
<feature type="domain" description="PAS" evidence="7">
    <location>
        <begin position="147"/>
        <end position="219"/>
    </location>
</feature>
<dbReference type="NCBIfam" id="TIGR00229">
    <property type="entry name" value="sensory_box"/>
    <property type="match status" value="1"/>
</dbReference>
<dbReference type="Pfam" id="PF02518">
    <property type="entry name" value="HATPase_c"/>
    <property type="match status" value="1"/>
</dbReference>
<dbReference type="InterPro" id="IPR000700">
    <property type="entry name" value="PAS-assoc_C"/>
</dbReference>
<sequence length="506" mass="58940">MKFFDKPDIHDGESLDAFYKKLLDQIPDLIFKMIWTGKDHYSIVFASETVNEIYELTVEEFTYNTELFFTDRILQEDIKGFVRSLEASKKTLTNWDYEFRVQLPKKGLRWMRVSAKPELDKDKSVSFYGRVNDITDQKEQEAKLMLSEQRFKYALKAASEGIWDWDMTTNMVYFSPQSMKILGKEEKEAIYPNTFWVSRVHPDDMETYQKIKNDHLKKKTAVYESIYRVMTDQGKYRWVLSRGRAMHFDDKTKPVRAIGTLKDITQLKEKEMELGNTIDIIGSQNNRLSNFAHIVSHNLRSHAGNLKMLLDIFKGASDEEREELLKHLEGISDGLWITISHLKELVAIQSEIKIVRENLNLRHYLKNILTILHNEITKHGVTIEVNIPLDVTVNYNPAYLESILLNFTTNAIKYSSPERKPMVSYDFEIIDGKKVLTVSDNGLGIDLKRHKNSLFGMYKTFHKNRNSRGIGLFITKNQVEAMGGKIEVFSEVNKGTAFKIYFDEED</sequence>
<dbReference type="PANTHER" id="PTHR43304">
    <property type="entry name" value="PHYTOCHROME-LIKE PROTEIN CPH1"/>
    <property type="match status" value="1"/>
</dbReference>
<protein>
    <recommendedName>
        <fullName evidence="2">histidine kinase</fullName>
        <ecNumber evidence="2">2.7.13.3</ecNumber>
    </recommendedName>
</protein>
<dbReference type="PROSITE" id="PS50109">
    <property type="entry name" value="HIS_KIN"/>
    <property type="match status" value="1"/>
</dbReference>
<dbReference type="Gene3D" id="3.30.565.10">
    <property type="entry name" value="Histidine kinase-like ATPase, C-terminal domain"/>
    <property type="match status" value="1"/>
</dbReference>
<dbReference type="PANTHER" id="PTHR43304:SF1">
    <property type="entry name" value="PAC DOMAIN-CONTAINING PROTEIN"/>
    <property type="match status" value="1"/>
</dbReference>
<feature type="domain" description="PAC" evidence="8">
    <location>
        <begin position="95"/>
        <end position="146"/>
    </location>
</feature>
<dbReference type="SUPFAM" id="SSF55874">
    <property type="entry name" value="ATPase domain of HSP90 chaperone/DNA topoisomerase II/histidine kinase"/>
    <property type="match status" value="1"/>
</dbReference>
<name>A0A2S1QTL2_9FLAO</name>
<dbReference type="Pfam" id="PF08447">
    <property type="entry name" value="PAS_3"/>
    <property type="match status" value="2"/>
</dbReference>
<dbReference type="InterPro" id="IPR005467">
    <property type="entry name" value="His_kinase_dom"/>
</dbReference>
<gene>
    <name evidence="9" type="ORF">HYN59_00355</name>
</gene>
<comment type="catalytic activity">
    <reaction evidence="1">
        <text>ATP + protein L-histidine = ADP + protein N-phospho-L-histidine.</text>
        <dbReference type="EC" id="2.7.13.3"/>
    </reaction>
</comment>
<dbReference type="SMART" id="SM00387">
    <property type="entry name" value="HATPase_c"/>
    <property type="match status" value="1"/>
</dbReference>
<organism evidence="9 10">
    <name type="scientific">Flavobacterium album</name>
    <dbReference type="NCBI Taxonomy" id="2175091"/>
    <lineage>
        <taxon>Bacteria</taxon>
        <taxon>Pseudomonadati</taxon>
        <taxon>Bacteroidota</taxon>
        <taxon>Flavobacteriia</taxon>
        <taxon>Flavobacteriales</taxon>
        <taxon>Flavobacteriaceae</taxon>
        <taxon>Flavobacterium</taxon>
    </lineage>
</organism>
<dbReference type="InterPro" id="IPR052162">
    <property type="entry name" value="Sensor_kinase/Photoreceptor"/>
</dbReference>
<dbReference type="AlphaFoldDB" id="A0A2S1QTL2"/>
<evidence type="ECO:0000256" key="5">
    <source>
        <dbReference type="ARBA" id="ARBA00022777"/>
    </source>
</evidence>
<dbReference type="InterPro" id="IPR000014">
    <property type="entry name" value="PAS"/>
</dbReference>
<feature type="domain" description="Histidine kinase" evidence="6">
    <location>
        <begin position="294"/>
        <end position="506"/>
    </location>
</feature>
<keyword evidence="4" id="KW-0808">Transferase</keyword>
<dbReference type="EC" id="2.7.13.3" evidence="2"/>
<dbReference type="PROSITE" id="PS50113">
    <property type="entry name" value="PAC"/>
    <property type="match status" value="2"/>
</dbReference>
<feature type="domain" description="PAC" evidence="8">
    <location>
        <begin position="223"/>
        <end position="276"/>
    </location>
</feature>
<dbReference type="Gene3D" id="3.30.450.20">
    <property type="entry name" value="PAS domain"/>
    <property type="match status" value="2"/>
</dbReference>
<evidence type="ECO:0000259" key="8">
    <source>
        <dbReference type="PROSITE" id="PS50113"/>
    </source>
</evidence>
<keyword evidence="5 9" id="KW-0418">Kinase</keyword>
<evidence type="ECO:0000256" key="4">
    <source>
        <dbReference type="ARBA" id="ARBA00022679"/>
    </source>
</evidence>
<dbReference type="PROSITE" id="PS50112">
    <property type="entry name" value="PAS"/>
    <property type="match status" value="1"/>
</dbReference>
<dbReference type="InterPro" id="IPR004358">
    <property type="entry name" value="Sig_transdc_His_kin-like_C"/>
</dbReference>
<dbReference type="InterPro" id="IPR001610">
    <property type="entry name" value="PAC"/>
</dbReference>